<evidence type="ECO:0000313" key="3">
    <source>
        <dbReference type="Proteomes" id="UP000244013"/>
    </source>
</evidence>
<protein>
    <recommendedName>
        <fullName evidence="4">Lipoprotein</fullName>
    </recommendedName>
</protein>
<dbReference type="OrthoDB" id="7594790at2"/>
<feature type="chain" id="PRO_5015772673" description="Lipoprotein" evidence="1">
    <location>
        <begin position="20"/>
        <end position="170"/>
    </location>
</feature>
<sequence>MIRPYLLAAVGLTSVLALSACDRTNEGASVSINADGGNVLGAINGETGEMKIDVPGFQGSVKLPKIKIDTSNFDLNGVRLYPGSSIKNLNIVGNENNGSDAGSGLRVAFTSPAPPLIVRDWFAQRLGKVGYKVHGEGANLIGTTDENKPFRLELAPDGKDKATGTIVISG</sequence>
<comment type="caution">
    <text evidence="2">The sequence shown here is derived from an EMBL/GenBank/DDBJ whole genome shotgun (WGS) entry which is preliminary data.</text>
</comment>
<organism evidence="2 3">
    <name type="scientific">Sphingomonas faeni</name>
    <dbReference type="NCBI Taxonomy" id="185950"/>
    <lineage>
        <taxon>Bacteria</taxon>
        <taxon>Pseudomonadati</taxon>
        <taxon>Pseudomonadota</taxon>
        <taxon>Alphaproteobacteria</taxon>
        <taxon>Sphingomonadales</taxon>
        <taxon>Sphingomonadaceae</taxon>
        <taxon>Sphingomonas</taxon>
    </lineage>
</organism>
<dbReference type="RefSeq" id="WP_146173335.1">
    <property type="nucleotide sequence ID" value="NZ_QAYE01000006.1"/>
</dbReference>
<dbReference type="EMBL" id="QAYE01000006">
    <property type="protein sequence ID" value="PTW45929.1"/>
    <property type="molecule type" value="Genomic_DNA"/>
</dbReference>
<evidence type="ECO:0000256" key="1">
    <source>
        <dbReference type="SAM" id="SignalP"/>
    </source>
</evidence>
<dbReference type="GeneID" id="91006522"/>
<evidence type="ECO:0000313" key="2">
    <source>
        <dbReference type="EMBL" id="PTW45929.1"/>
    </source>
</evidence>
<dbReference type="Proteomes" id="UP000244013">
    <property type="component" value="Unassembled WGS sequence"/>
</dbReference>
<gene>
    <name evidence="2" type="ORF">C8J25_106181</name>
</gene>
<accession>A0A2T5U343</accession>
<reference evidence="2 3" key="1">
    <citation type="submission" date="2018-04" db="EMBL/GenBank/DDBJ databases">
        <title>Genomic Encyclopedia of Type Strains, Phase III (KMG-III): the genomes of soil and plant-associated and newly described type strains.</title>
        <authorList>
            <person name="Whitman W."/>
        </authorList>
    </citation>
    <scope>NUCLEOTIDE SEQUENCE [LARGE SCALE GENOMIC DNA]</scope>
    <source>
        <strain evidence="2 3">MA-olki</strain>
    </source>
</reference>
<dbReference type="PROSITE" id="PS51257">
    <property type="entry name" value="PROKAR_LIPOPROTEIN"/>
    <property type="match status" value="1"/>
</dbReference>
<evidence type="ECO:0008006" key="4">
    <source>
        <dbReference type="Google" id="ProtNLM"/>
    </source>
</evidence>
<keyword evidence="1" id="KW-0732">Signal</keyword>
<dbReference type="AlphaFoldDB" id="A0A2T5U343"/>
<proteinExistence type="predicted"/>
<feature type="signal peptide" evidence="1">
    <location>
        <begin position="1"/>
        <end position="19"/>
    </location>
</feature>
<name>A0A2T5U343_9SPHN</name>